<evidence type="ECO:0000313" key="1">
    <source>
        <dbReference type="EMBL" id="CAJ2666968.1"/>
    </source>
</evidence>
<sequence length="103" mass="11442">MEIKKIHDYGKKKKEKKDKPSAGERNRKHSPVTFQHRSAAGTQSAPSYAPHFFAQFSPGGIHPSHSNTVLHAGTQSAPRYTSFTSALEEVELAFGKTSQVYRN</sequence>
<protein>
    <submittedName>
        <fullName evidence="1">Uncharacterized protein</fullName>
    </submittedName>
</protein>
<comment type="caution">
    <text evidence="1">The sequence shown here is derived from an EMBL/GenBank/DDBJ whole genome shotgun (WGS) entry which is preliminary data.</text>
</comment>
<dbReference type="Proteomes" id="UP001177021">
    <property type="component" value="Unassembled WGS sequence"/>
</dbReference>
<gene>
    <name evidence="1" type="ORF">MILVUS5_LOCUS31683</name>
</gene>
<accession>A0ACB0LE88</accession>
<organism evidence="1 2">
    <name type="scientific">Trifolium pratense</name>
    <name type="common">Red clover</name>
    <dbReference type="NCBI Taxonomy" id="57577"/>
    <lineage>
        <taxon>Eukaryota</taxon>
        <taxon>Viridiplantae</taxon>
        <taxon>Streptophyta</taxon>
        <taxon>Embryophyta</taxon>
        <taxon>Tracheophyta</taxon>
        <taxon>Spermatophyta</taxon>
        <taxon>Magnoliopsida</taxon>
        <taxon>eudicotyledons</taxon>
        <taxon>Gunneridae</taxon>
        <taxon>Pentapetalae</taxon>
        <taxon>rosids</taxon>
        <taxon>fabids</taxon>
        <taxon>Fabales</taxon>
        <taxon>Fabaceae</taxon>
        <taxon>Papilionoideae</taxon>
        <taxon>50 kb inversion clade</taxon>
        <taxon>NPAAA clade</taxon>
        <taxon>Hologalegina</taxon>
        <taxon>IRL clade</taxon>
        <taxon>Trifolieae</taxon>
        <taxon>Trifolium</taxon>
    </lineage>
</organism>
<reference evidence="1" key="1">
    <citation type="submission" date="2023-10" db="EMBL/GenBank/DDBJ databases">
        <authorList>
            <person name="Rodriguez Cubillos JULIANA M."/>
            <person name="De Vega J."/>
        </authorList>
    </citation>
    <scope>NUCLEOTIDE SEQUENCE</scope>
</reference>
<dbReference type="EMBL" id="CASHSV030000513">
    <property type="protein sequence ID" value="CAJ2666968.1"/>
    <property type="molecule type" value="Genomic_DNA"/>
</dbReference>
<evidence type="ECO:0000313" key="2">
    <source>
        <dbReference type="Proteomes" id="UP001177021"/>
    </source>
</evidence>
<keyword evidence="2" id="KW-1185">Reference proteome</keyword>
<proteinExistence type="predicted"/>
<name>A0ACB0LE88_TRIPR</name>